<name>A0AAD5WFH0_PARTN</name>
<dbReference type="Proteomes" id="UP001196413">
    <property type="component" value="Unassembled WGS sequence"/>
</dbReference>
<gene>
    <name evidence="1" type="ORF">KIN20_029327</name>
</gene>
<proteinExistence type="predicted"/>
<evidence type="ECO:0000313" key="2">
    <source>
        <dbReference type="Proteomes" id="UP001196413"/>
    </source>
</evidence>
<protein>
    <submittedName>
        <fullName evidence="1">Uncharacterized protein</fullName>
    </submittedName>
</protein>
<dbReference type="AlphaFoldDB" id="A0AAD5WFH0"/>
<evidence type="ECO:0000313" key="1">
    <source>
        <dbReference type="EMBL" id="KAJ1368240.1"/>
    </source>
</evidence>
<accession>A0AAD5WFH0</accession>
<organism evidence="1 2">
    <name type="scientific">Parelaphostrongylus tenuis</name>
    <name type="common">Meningeal worm</name>
    <dbReference type="NCBI Taxonomy" id="148309"/>
    <lineage>
        <taxon>Eukaryota</taxon>
        <taxon>Metazoa</taxon>
        <taxon>Ecdysozoa</taxon>
        <taxon>Nematoda</taxon>
        <taxon>Chromadorea</taxon>
        <taxon>Rhabditida</taxon>
        <taxon>Rhabditina</taxon>
        <taxon>Rhabditomorpha</taxon>
        <taxon>Strongyloidea</taxon>
        <taxon>Metastrongylidae</taxon>
        <taxon>Parelaphostrongylus</taxon>
    </lineage>
</organism>
<dbReference type="EMBL" id="JAHQIW010006123">
    <property type="protein sequence ID" value="KAJ1368240.1"/>
    <property type="molecule type" value="Genomic_DNA"/>
</dbReference>
<reference evidence="1" key="1">
    <citation type="submission" date="2021-06" db="EMBL/GenBank/DDBJ databases">
        <title>Parelaphostrongylus tenuis whole genome reference sequence.</title>
        <authorList>
            <person name="Garwood T.J."/>
            <person name="Larsen P.A."/>
            <person name="Fountain-Jones N.M."/>
            <person name="Garbe J.R."/>
            <person name="Macchietto M.G."/>
            <person name="Kania S.A."/>
            <person name="Gerhold R.W."/>
            <person name="Richards J.E."/>
            <person name="Wolf T.M."/>
        </authorList>
    </citation>
    <scope>NUCLEOTIDE SEQUENCE</scope>
    <source>
        <strain evidence="1">MNPRO001-30</strain>
        <tissue evidence="1">Meninges</tissue>
    </source>
</reference>
<keyword evidence="2" id="KW-1185">Reference proteome</keyword>
<sequence length="66" mass="7673">MQQKVNNEDQIIFVLEDEPPSSACELATEPDVSHRIVLTNLQQLNFVQRNYDKIRVDLVKHKAPKK</sequence>
<comment type="caution">
    <text evidence="1">The sequence shown here is derived from an EMBL/GenBank/DDBJ whole genome shotgun (WGS) entry which is preliminary data.</text>
</comment>